<feature type="domain" description="ATP-grasp" evidence="9">
    <location>
        <begin position="103"/>
        <end position="303"/>
    </location>
</feature>
<evidence type="ECO:0000259" key="9">
    <source>
        <dbReference type="PROSITE" id="PS50975"/>
    </source>
</evidence>
<dbReference type="PROSITE" id="PS50968">
    <property type="entry name" value="BIOTINYL_LIPOYL"/>
    <property type="match status" value="1"/>
</dbReference>
<dbReference type="InterPro" id="IPR005481">
    <property type="entry name" value="BC-like_N"/>
</dbReference>
<evidence type="ECO:0000313" key="12">
    <source>
        <dbReference type="Proteomes" id="UP000265581"/>
    </source>
</evidence>
<dbReference type="InterPro" id="IPR011761">
    <property type="entry name" value="ATP-grasp"/>
</dbReference>
<keyword evidence="4 6" id="KW-0067">ATP-binding</keyword>
<evidence type="ECO:0000256" key="1">
    <source>
        <dbReference type="ARBA" id="ARBA00001953"/>
    </source>
</evidence>
<dbReference type="Gene3D" id="3.30.470.20">
    <property type="entry name" value="ATP-grasp fold, B domain"/>
    <property type="match status" value="1"/>
</dbReference>
<evidence type="ECO:0000256" key="4">
    <source>
        <dbReference type="ARBA" id="ARBA00022840"/>
    </source>
</evidence>
<feature type="coiled-coil region" evidence="7">
    <location>
        <begin position="154"/>
        <end position="181"/>
    </location>
</feature>
<comment type="cofactor">
    <cofactor evidence="1">
        <name>biotin</name>
        <dbReference type="ChEBI" id="CHEBI:57586"/>
    </cofactor>
</comment>
<dbReference type="PROSITE" id="PS00188">
    <property type="entry name" value="BIOTIN"/>
    <property type="match status" value="1"/>
</dbReference>
<feature type="domain" description="Biotin carboxylation" evidence="10">
    <location>
        <begin position="1"/>
        <end position="430"/>
    </location>
</feature>
<sequence>MLVANRGEIARRVFRTCRELGLSTVAVFSDADESAPFVGEADVAVRLPGSAPNETYLRGDLVIAAALKAGADAVHPGYGFLSENARFARDVEAAGLTWIGPTPQAIDAMGDKIRAKELMFDAGVPQLGRLEPGAVTSADLPVLVKASAGGGGRGMRVVRQLDELERTIEQASAEAASAFGDPTVFVEHYLEAARHVEVQVMADTRGTVWVVGDRDCSIQRRHQKVVEEAPAPGLSDSVRGVLHDAARAAAEAVDYVGAGTVEFMVAGEKVFFLEMNTRLQVEHPVTEAVFGLDLVALQIAVAEGRPLVGDVPQPAGHAVEVRLYAEDPADDWQPQTGTLRTFDVPVGPGIRVDSGVEAGSAVGIHYDAMIAKIVAHGPDRSAAVRRLGGVLRRSRIHGVTTNREFLRAILADDDFAAARLRTTLLDDRLEAWTAPRMDEGQVRRAASAAALAEATSASTGATVLGRIPTAYRNVPSQPRTRTYVLSTGGAEVTIPYSAGPVLHDLDDVTVVEATPTRVVLDVAGVVEAYVVSVGTGSVDVDGPHGAVDLVAVPVFVDPADVVAEGSLLAPMPAAVVEVAVVDGQDVRTGDVVVVLEAMKMQHTITAPTDGVVTQLSVTAGSQVESGAVLAVIDVSTGESPQGEKP</sequence>
<dbReference type="SUPFAM" id="SSF56059">
    <property type="entry name" value="Glutathione synthetase ATP-binding domain-like"/>
    <property type="match status" value="1"/>
</dbReference>
<dbReference type="InterPro" id="IPR005479">
    <property type="entry name" value="CPAse_ATP-bd"/>
</dbReference>
<keyword evidence="7" id="KW-0175">Coiled coil</keyword>
<dbReference type="InterPro" id="IPR011053">
    <property type="entry name" value="Single_hybrid_motif"/>
</dbReference>
<feature type="domain" description="Lipoyl-binding" evidence="8">
    <location>
        <begin position="558"/>
        <end position="633"/>
    </location>
</feature>
<evidence type="ECO:0000259" key="8">
    <source>
        <dbReference type="PROSITE" id="PS50968"/>
    </source>
</evidence>
<dbReference type="FunFam" id="2.40.50.100:FF:000003">
    <property type="entry name" value="Acetyl-CoA carboxylase biotin carboxyl carrier protein"/>
    <property type="match status" value="1"/>
</dbReference>
<reference evidence="11 12" key="1">
    <citation type="submission" date="2018-08" db="EMBL/GenBank/DDBJ databases">
        <title>Aeromicrobium sp. M2KJ-4, whole genome shotgun sequence.</title>
        <authorList>
            <person name="Tuo L."/>
        </authorList>
    </citation>
    <scope>NUCLEOTIDE SEQUENCE [LARGE SCALE GENOMIC DNA]</scope>
    <source>
        <strain evidence="11 12">M2KJ-4</strain>
    </source>
</reference>
<dbReference type="InterPro" id="IPR050856">
    <property type="entry name" value="Biotin_carboxylase_complex"/>
</dbReference>
<dbReference type="SMART" id="SM00878">
    <property type="entry name" value="Biotin_carb_C"/>
    <property type="match status" value="1"/>
</dbReference>
<evidence type="ECO:0000256" key="3">
    <source>
        <dbReference type="ARBA" id="ARBA00022741"/>
    </source>
</evidence>
<dbReference type="Pfam" id="PF02786">
    <property type="entry name" value="CPSase_L_D2"/>
    <property type="match status" value="1"/>
</dbReference>
<dbReference type="Pfam" id="PF00289">
    <property type="entry name" value="Biotin_carb_N"/>
    <property type="match status" value="1"/>
</dbReference>
<dbReference type="PANTHER" id="PTHR18866:SF126">
    <property type="entry name" value="BIOTIN CARBOXYLASE"/>
    <property type="match status" value="1"/>
</dbReference>
<evidence type="ECO:0000256" key="6">
    <source>
        <dbReference type="PROSITE-ProRule" id="PRU00409"/>
    </source>
</evidence>
<dbReference type="InterPro" id="IPR016185">
    <property type="entry name" value="PreATP-grasp_dom_sf"/>
</dbReference>
<dbReference type="PANTHER" id="PTHR18866">
    <property type="entry name" value="CARBOXYLASE:PYRUVATE/ACETYL-COA/PROPIONYL-COA CARBOXYLASE"/>
    <property type="match status" value="1"/>
</dbReference>
<dbReference type="GO" id="GO:0005524">
    <property type="term" value="F:ATP binding"/>
    <property type="evidence" value="ECO:0007669"/>
    <property type="project" value="UniProtKB-UniRule"/>
</dbReference>
<dbReference type="OrthoDB" id="9760256at2"/>
<dbReference type="AlphaFoldDB" id="A0A371PBE6"/>
<proteinExistence type="predicted"/>
<dbReference type="InterPro" id="IPR001882">
    <property type="entry name" value="Biotin_BS"/>
</dbReference>
<protein>
    <submittedName>
        <fullName evidence="11">Biotin/lipoyl-binding protein</fullName>
    </submittedName>
</protein>
<gene>
    <name evidence="11" type="ORF">DX116_06680</name>
</gene>
<dbReference type="SUPFAM" id="SSF51230">
    <property type="entry name" value="Single hybrid motif"/>
    <property type="match status" value="1"/>
</dbReference>
<dbReference type="Proteomes" id="UP000265581">
    <property type="component" value="Unassembled WGS sequence"/>
</dbReference>
<dbReference type="Pfam" id="PF00364">
    <property type="entry name" value="Biotin_lipoyl"/>
    <property type="match status" value="1"/>
</dbReference>
<dbReference type="SUPFAM" id="SSF51246">
    <property type="entry name" value="Rudiment single hybrid motif"/>
    <property type="match status" value="1"/>
</dbReference>
<dbReference type="InterPro" id="IPR005482">
    <property type="entry name" value="Biotin_COase_C"/>
</dbReference>
<evidence type="ECO:0000313" key="11">
    <source>
        <dbReference type="EMBL" id="REK73244.1"/>
    </source>
</evidence>
<dbReference type="PROSITE" id="PS50975">
    <property type="entry name" value="ATP_GRASP"/>
    <property type="match status" value="1"/>
</dbReference>
<keyword evidence="2" id="KW-0436">Ligase</keyword>
<dbReference type="InterPro" id="IPR011764">
    <property type="entry name" value="Biotin_carboxylation_dom"/>
</dbReference>
<dbReference type="PROSITE" id="PS50979">
    <property type="entry name" value="BC"/>
    <property type="match status" value="1"/>
</dbReference>
<keyword evidence="5" id="KW-0092">Biotin</keyword>
<dbReference type="Gene3D" id="2.40.50.100">
    <property type="match status" value="1"/>
</dbReference>
<comment type="caution">
    <text evidence="11">The sequence shown here is derived from an EMBL/GenBank/DDBJ whole genome shotgun (WGS) entry which is preliminary data.</text>
</comment>
<dbReference type="SUPFAM" id="SSF52440">
    <property type="entry name" value="PreATP-grasp domain"/>
    <property type="match status" value="1"/>
</dbReference>
<evidence type="ECO:0000256" key="5">
    <source>
        <dbReference type="ARBA" id="ARBA00023267"/>
    </source>
</evidence>
<evidence type="ECO:0000259" key="10">
    <source>
        <dbReference type="PROSITE" id="PS50979"/>
    </source>
</evidence>
<keyword evidence="12" id="KW-1185">Reference proteome</keyword>
<dbReference type="EMBL" id="QUBR01000001">
    <property type="protein sequence ID" value="REK73244.1"/>
    <property type="molecule type" value="Genomic_DNA"/>
</dbReference>
<accession>A0A371PBE6</accession>
<dbReference type="InterPro" id="IPR000089">
    <property type="entry name" value="Biotin_lipoyl"/>
</dbReference>
<dbReference type="Pfam" id="PF02785">
    <property type="entry name" value="Biotin_carb_C"/>
    <property type="match status" value="1"/>
</dbReference>
<organism evidence="11 12">
    <name type="scientific">Aeromicrobium endophyticum</name>
    <dbReference type="NCBI Taxonomy" id="2292704"/>
    <lineage>
        <taxon>Bacteria</taxon>
        <taxon>Bacillati</taxon>
        <taxon>Actinomycetota</taxon>
        <taxon>Actinomycetes</taxon>
        <taxon>Propionibacteriales</taxon>
        <taxon>Nocardioidaceae</taxon>
        <taxon>Aeromicrobium</taxon>
    </lineage>
</organism>
<dbReference type="InterPro" id="IPR011054">
    <property type="entry name" value="Rudment_hybrid_motif"/>
</dbReference>
<dbReference type="GO" id="GO:0004075">
    <property type="term" value="F:biotin carboxylase activity"/>
    <property type="evidence" value="ECO:0007669"/>
    <property type="project" value="UniProtKB-EC"/>
</dbReference>
<evidence type="ECO:0000256" key="7">
    <source>
        <dbReference type="SAM" id="Coils"/>
    </source>
</evidence>
<dbReference type="PROSITE" id="PS00867">
    <property type="entry name" value="CPSASE_2"/>
    <property type="match status" value="1"/>
</dbReference>
<keyword evidence="3 6" id="KW-0547">Nucleotide-binding</keyword>
<evidence type="ECO:0000256" key="2">
    <source>
        <dbReference type="ARBA" id="ARBA00022598"/>
    </source>
</evidence>
<dbReference type="GO" id="GO:0046872">
    <property type="term" value="F:metal ion binding"/>
    <property type="evidence" value="ECO:0007669"/>
    <property type="project" value="InterPro"/>
</dbReference>
<dbReference type="CDD" id="cd06850">
    <property type="entry name" value="biotinyl_domain"/>
    <property type="match status" value="1"/>
</dbReference>
<name>A0A371PBE6_9ACTN</name>